<protein>
    <recommendedName>
        <fullName evidence="5">Putative 3-methyladenine DNA glycosylase</fullName>
        <ecNumber evidence="5">3.2.2.-</ecNumber>
    </recommendedName>
</protein>
<dbReference type="AlphaFoldDB" id="A0A0R2BYA5"/>
<dbReference type="SUPFAM" id="SSF50486">
    <property type="entry name" value="FMT C-terminal domain-like"/>
    <property type="match status" value="1"/>
</dbReference>
<comment type="caution">
    <text evidence="6">The sequence shown here is derived from an EMBL/GenBank/DDBJ whole genome shotgun (WGS) entry which is preliminary data.</text>
</comment>
<sequence length="190" mass="21365">MGKKMIYQSQKGEMAALIVETEAYLGQKDSTAHAYRGHRSPANEALYGPPGMIYIFSLRGRMMLNFITQQREVPQGILIRGIEPIIGKEIMKKNRLKHGFELTNGPGKLTEALGIVDRTLNLTLLNQGSLKLDLGKGYRPQKIISAPRVGVSRRGSWTDKPLRFFVAGNPYVSQLPKQQMDLINHGWQNF</sequence>
<dbReference type="NCBIfam" id="TIGR00567">
    <property type="entry name" value="3mg"/>
    <property type="match status" value="1"/>
</dbReference>
<dbReference type="GO" id="GO:0006284">
    <property type="term" value="P:base-excision repair"/>
    <property type="evidence" value="ECO:0007669"/>
    <property type="project" value="InterPro"/>
</dbReference>
<dbReference type="InterPro" id="IPR011034">
    <property type="entry name" value="Formyl_transferase-like_C_sf"/>
</dbReference>
<dbReference type="HAMAP" id="MF_00527">
    <property type="entry name" value="3MGH"/>
    <property type="match status" value="1"/>
</dbReference>
<keyword evidence="3 5" id="KW-0378">Hydrolase</keyword>
<dbReference type="PANTHER" id="PTHR10429:SF0">
    <property type="entry name" value="DNA-3-METHYLADENINE GLYCOSYLASE"/>
    <property type="match status" value="1"/>
</dbReference>
<proteinExistence type="inferred from homology"/>
<dbReference type="PANTHER" id="PTHR10429">
    <property type="entry name" value="DNA-3-METHYLADENINE GLYCOSYLASE"/>
    <property type="match status" value="1"/>
</dbReference>
<dbReference type="PATRIC" id="fig|1133569.4.peg.2234"/>
<dbReference type="EMBL" id="AYYX01000085">
    <property type="protein sequence ID" value="KRM84269.1"/>
    <property type="molecule type" value="Genomic_DNA"/>
</dbReference>
<name>A0A0R2BYA5_9LACO</name>
<organism evidence="6 7">
    <name type="scientific">Liquorilactobacillus vini DSM 20605</name>
    <dbReference type="NCBI Taxonomy" id="1133569"/>
    <lineage>
        <taxon>Bacteria</taxon>
        <taxon>Bacillati</taxon>
        <taxon>Bacillota</taxon>
        <taxon>Bacilli</taxon>
        <taxon>Lactobacillales</taxon>
        <taxon>Lactobacillaceae</taxon>
        <taxon>Liquorilactobacillus</taxon>
    </lineage>
</organism>
<evidence type="ECO:0000256" key="4">
    <source>
        <dbReference type="ARBA" id="ARBA00023204"/>
    </source>
</evidence>
<accession>A0A0R2BYA5</accession>
<dbReference type="STRING" id="1133569.FD21_GL002071"/>
<keyword evidence="2 5" id="KW-0227">DNA damage</keyword>
<keyword evidence="4 5" id="KW-0234">DNA repair</keyword>
<reference evidence="6 7" key="1">
    <citation type="journal article" date="2015" name="Genome Announc.">
        <title>Expanding the biotechnology potential of lactobacilli through comparative genomics of 213 strains and associated genera.</title>
        <authorList>
            <person name="Sun Z."/>
            <person name="Harris H.M."/>
            <person name="McCann A."/>
            <person name="Guo C."/>
            <person name="Argimon S."/>
            <person name="Zhang W."/>
            <person name="Yang X."/>
            <person name="Jeffery I.B."/>
            <person name="Cooney J.C."/>
            <person name="Kagawa T.F."/>
            <person name="Liu W."/>
            <person name="Song Y."/>
            <person name="Salvetti E."/>
            <person name="Wrobel A."/>
            <person name="Rasinkangas P."/>
            <person name="Parkhill J."/>
            <person name="Rea M.C."/>
            <person name="O'Sullivan O."/>
            <person name="Ritari J."/>
            <person name="Douillard F.P."/>
            <person name="Paul Ross R."/>
            <person name="Yang R."/>
            <person name="Briner A.E."/>
            <person name="Felis G.E."/>
            <person name="de Vos W.M."/>
            <person name="Barrangou R."/>
            <person name="Klaenhammer T.R."/>
            <person name="Caufield P.W."/>
            <person name="Cui Y."/>
            <person name="Zhang H."/>
            <person name="O'Toole P.W."/>
        </authorList>
    </citation>
    <scope>NUCLEOTIDE SEQUENCE [LARGE SCALE GENOMIC DNA]</scope>
    <source>
        <strain evidence="6 7">DSM 20605</strain>
    </source>
</reference>
<dbReference type="CDD" id="cd00540">
    <property type="entry name" value="AAG"/>
    <property type="match status" value="1"/>
</dbReference>
<comment type="similarity">
    <text evidence="1 5">Belongs to the DNA glycosylase MPG family.</text>
</comment>
<dbReference type="Pfam" id="PF02245">
    <property type="entry name" value="Pur_DNA_glyco"/>
    <property type="match status" value="1"/>
</dbReference>
<evidence type="ECO:0000313" key="7">
    <source>
        <dbReference type="Proteomes" id="UP000051576"/>
    </source>
</evidence>
<dbReference type="InterPro" id="IPR003180">
    <property type="entry name" value="MPG"/>
</dbReference>
<evidence type="ECO:0000256" key="5">
    <source>
        <dbReference type="HAMAP-Rule" id="MF_00527"/>
    </source>
</evidence>
<gene>
    <name evidence="6" type="ORF">FD21_GL002071</name>
</gene>
<dbReference type="Gene3D" id="3.10.300.10">
    <property type="entry name" value="Methylpurine-DNA glycosylase (MPG)"/>
    <property type="match status" value="1"/>
</dbReference>
<dbReference type="eggNOG" id="COG2094">
    <property type="taxonomic scope" value="Bacteria"/>
</dbReference>
<dbReference type="InterPro" id="IPR036995">
    <property type="entry name" value="MPG_sf"/>
</dbReference>
<dbReference type="EC" id="3.2.2.-" evidence="5"/>
<evidence type="ECO:0000256" key="1">
    <source>
        <dbReference type="ARBA" id="ARBA00009232"/>
    </source>
</evidence>
<dbReference type="GO" id="GO:0003677">
    <property type="term" value="F:DNA binding"/>
    <property type="evidence" value="ECO:0007669"/>
    <property type="project" value="InterPro"/>
</dbReference>
<evidence type="ECO:0000256" key="3">
    <source>
        <dbReference type="ARBA" id="ARBA00022801"/>
    </source>
</evidence>
<keyword evidence="7" id="KW-1185">Reference proteome</keyword>
<evidence type="ECO:0000256" key="2">
    <source>
        <dbReference type="ARBA" id="ARBA00022763"/>
    </source>
</evidence>
<evidence type="ECO:0000313" key="6">
    <source>
        <dbReference type="EMBL" id="KRM84269.1"/>
    </source>
</evidence>
<dbReference type="Proteomes" id="UP000051576">
    <property type="component" value="Unassembled WGS sequence"/>
</dbReference>
<dbReference type="GO" id="GO:0003905">
    <property type="term" value="F:alkylbase DNA N-glycosylase activity"/>
    <property type="evidence" value="ECO:0007669"/>
    <property type="project" value="InterPro"/>
</dbReference>